<evidence type="ECO:0008006" key="2">
    <source>
        <dbReference type="Google" id="ProtNLM"/>
    </source>
</evidence>
<evidence type="ECO:0000313" key="1">
    <source>
        <dbReference type="EMBL" id="KKN62896.1"/>
    </source>
</evidence>
<dbReference type="AlphaFoldDB" id="A0A0F9UNW6"/>
<name>A0A0F9UNW6_9ZZZZ</name>
<dbReference type="Gene3D" id="2.40.30.180">
    <property type="entry name" value="Ubiquitin-activating enzyme E1, FCCH domain"/>
    <property type="match status" value="1"/>
</dbReference>
<protein>
    <recommendedName>
        <fullName evidence="2">Trimeric autotransporter adhesin YadA-like head domain-containing protein</fullName>
    </recommendedName>
</protein>
<comment type="caution">
    <text evidence="1">The sequence shown here is derived from an EMBL/GenBank/DDBJ whole genome shotgun (WGS) entry which is preliminary data.</text>
</comment>
<organism evidence="1">
    <name type="scientific">marine sediment metagenome</name>
    <dbReference type="NCBI Taxonomy" id="412755"/>
    <lineage>
        <taxon>unclassified sequences</taxon>
        <taxon>metagenomes</taxon>
        <taxon>ecological metagenomes</taxon>
    </lineage>
</organism>
<reference evidence="1" key="1">
    <citation type="journal article" date="2015" name="Nature">
        <title>Complex archaea that bridge the gap between prokaryotes and eukaryotes.</title>
        <authorList>
            <person name="Spang A."/>
            <person name="Saw J.H."/>
            <person name="Jorgensen S.L."/>
            <person name="Zaremba-Niedzwiedzka K."/>
            <person name="Martijn J."/>
            <person name="Lind A.E."/>
            <person name="van Eijk R."/>
            <person name="Schleper C."/>
            <person name="Guy L."/>
            <person name="Ettema T.J."/>
        </authorList>
    </citation>
    <scope>NUCLEOTIDE SEQUENCE</scope>
</reference>
<proteinExistence type="predicted"/>
<dbReference type="InterPro" id="IPR042302">
    <property type="entry name" value="E1_FCCH_sf"/>
</dbReference>
<accession>A0A0F9UNW6</accession>
<sequence>MGNLSDPTIRILTKIPEVDQQLVMTLASLLDNLETMAMAGAASSLNPTVPVVGAPQSNPKYFKLAGETNDAPLWQGAGMYWYSDNGVTRTGYIDMTTATVMEMVYAADGTLNIDLKSQENDAGGQVATIKAYGFNSTPAEQEYGRLAFVIDDPTAGSEDSSIFLKTYGAGVLADTMKLGGGGDAQVNLYFESDLENAGNEIFRMHFRGLNSTQTAQQYAEIYAKIDDSLNDSEDGQIGFTVMKAGTLTDIVNIQSTKVTIDADLEFTGAQTLSTSTGLLTIVTDTGVIIDGSADVVQLTVQAHSTQTANIMEWEDSSGNVVGLIDERGVPTFHLNTNDSNIFIGKDAGKTTATREDNVAIGRQAGQDLTTGRFNVFLGTAAGANVTTGISNVYIGYLAGDTTTDASSNTMIGNRSGEDLTSGHTNTCVGSGAGRNLTTGVQNVFIGASAGDAQVGGAQGLAVGYNAGKNNTASESTFVGANAGLDHTSGVGVTYIGKGAGANTTTGGANTFIGRDCGELMTTGTNNTALGDQAGENHTSGGTNTYIGAQSGQVASTGSGNVHLGFFSGGQNTLDSRLIIDNQDQGSEANEITDSIIYGVMSATVASQTLRFNASVGVGVTPTAKLHIDQFSTTGAIPVLLLDQSDVSEQAIKISYSAADVDMILIDVDVTGDPQFQWDQSQENFLFTKGITIGGASPTNATLLSIEDGITFKESAAPTADAGYVKIWSTTDNELFFQSGDGATHLLHSDAFSNIWFHGSTTGAMTVEVTISTQNAMTIINSFTVVGNEDDLANVVGSSANNTLTLSAIASGEYEISYHASVTATGGADKEMMVALGIVLATPKDITDVTDDTITPIVITSTAHGLEDGDMVQILGVLGNIAANGSFIVDGKTDNTFKIVKLDGSATTGNGNFDAGSPTGDVTIEYPGNMIIHRMVRGADLGAISATGVHILANSDVLSLYVANLDGITNLTVAAVSFDAFRIGD</sequence>
<gene>
    <name evidence="1" type="ORF">LCGC14_0507490</name>
</gene>
<dbReference type="EMBL" id="LAZR01000609">
    <property type="protein sequence ID" value="KKN62896.1"/>
    <property type="molecule type" value="Genomic_DNA"/>
</dbReference>